<evidence type="ECO:0000313" key="4">
    <source>
        <dbReference type="Proteomes" id="UP000246078"/>
    </source>
</evidence>
<dbReference type="VEuPathDB" id="TriTrypDB:C3747_5g772"/>
<reference evidence="3 4" key="1">
    <citation type="journal article" date="2018" name="Microb. Genom.">
        <title>Expanding an expanded genome: long-read sequencing of Trypanosoma cruzi.</title>
        <authorList>
            <person name="Berna L."/>
            <person name="Rodriguez M."/>
            <person name="Chiribao M.L."/>
            <person name="Parodi-Talice A."/>
            <person name="Pita S."/>
            <person name="Rijo G."/>
            <person name="Alvarez-Valin F."/>
            <person name="Robello C."/>
        </authorList>
    </citation>
    <scope>NUCLEOTIDE SEQUENCE [LARGE SCALE GENOMIC DNA]</scope>
    <source>
        <strain evidence="3 4">TCC</strain>
    </source>
</reference>
<evidence type="ECO:0000256" key="1">
    <source>
        <dbReference type="SAM" id="MobiDB-lite"/>
    </source>
</evidence>
<gene>
    <name evidence="3" type="ORF">C3747_5g772</name>
</gene>
<dbReference type="PROSITE" id="PS51257">
    <property type="entry name" value="PROKAR_LIPOPROTEIN"/>
    <property type="match status" value="1"/>
</dbReference>
<dbReference type="EMBL" id="PRFC01000005">
    <property type="protein sequence ID" value="PWV20654.1"/>
    <property type="molecule type" value="Genomic_DNA"/>
</dbReference>
<organism evidence="3 4">
    <name type="scientific">Trypanosoma cruzi</name>
    <dbReference type="NCBI Taxonomy" id="5693"/>
    <lineage>
        <taxon>Eukaryota</taxon>
        <taxon>Discoba</taxon>
        <taxon>Euglenozoa</taxon>
        <taxon>Kinetoplastea</taxon>
        <taxon>Metakinetoplastina</taxon>
        <taxon>Trypanosomatida</taxon>
        <taxon>Trypanosomatidae</taxon>
        <taxon>Trypanosoma</taxon>
        <taxon>Schizotrypanum</taxon>
    </lineage>
</organism>
<dbReference type="VEuPathDB" id="TriTrypDB:TcCL_Unassigned05053"/>
<feature type="compositionally biased region" description="Acidic residues" evidence="1">
    <location>
        <begin position="109"/>
        <end position="129"/>
    </location>
</feature>
<sequence>MMMTGRVLLVCALCVLWCCAGGGGCSEAAPVVPGTGVTGNGNNPESKNNTTDGVGGDGQTGQKAVTQPAAGSVQKVPGTEAESAPKPGAQVSGTAEETIEKKDTTKKEDEDEEEGKDEDKEEGEEDDGGEEKKEKEEDDTSTTEGKSAIGQEEPISPSGTVKASNKTQPQSTQTTGDKDQAADGAGTQEEKKNENKEANPKETTVEATAMKTTTATTGDSDGSTAVSHTKSPLLLLLVVACAAAAAVVAA</sequence>
<comment type="caution">
    <text evidence="3">The sequence shown here is derived from an EMBL/GenBank/DDBJ whole genome shotgun (WGS) entry which is preliminary data.</text>
</comment>
<feature type="compositionally biased region" description="Basic and acidic residues" evidence="1">
    <location>
        <begin position="98"/>
        <end position="108"/>
    </location>
</feature>
<feature type="compositionally biased region" description="Basic and acidic residues" evidence="1">
    <location>
        <begin position="188"/>
        <end position="204"/>
    </location>
</feature>
<evidence type="ECO:0000256" key="2">
    <source>
        <dbReference type="SAM" id="SignalP"/>
    </source>
</evidence>
<evidence type="ECO:0000313" key="3">
    <source>
        <dbReference type="EMBL" id="PWV20654.1"/>
    </source>
</evidence>
<dbReference type="VEuPathDB" id="TriTrypDB:TcCLB.511089.130"/>
<dbReference type="VEuPathDB" id="TriTrypDB:BCY84_04396"/>
<feature type="compositionally biased region" description="Low complexity" evidence="1">
    <location>
        <begin position="205"/>
        <end position="225"/>
    </location>
</feature>
<feature type="compositionally biased region" description="Polar residues" evidence="1">
    <location>
        <begin position="157"/>
        <end position="175"/>
    </location>
</feature>
<dbReference type="VEuPathDB" id="TriTrypDB:TcYC6_0160010"/>
<protein>
    <submittedName>
        <fullName evidence="3">Mucin-associated surface protein (MASP)</fullName>
    </submittedName>
</protein>
<dbReference type="VEuPathDB" id="TriTrypDB:C4B63_1g732"/>
<dbReference type="VEuPathDB" id="TriTrypDB:TcCLB.510699.80"/>
<dbReference type="Proteomes" id="UP000246078">
    <property type="component" value="Unassembled WGS sequence"/>
</dbReference>
<keyword evidence="2" id="KW-0732">Signal</keyword>
<feature type="chain" id="PRO_5016166706" evidence="2">
    <location>
        <begin position="29"/>
        <end position="250"/>
    </location>
</feature>
<feature type="region of interest" description="Disordered" evidence="1">
    <location>
        <begin position="36"/>
        <end position="227"/>
    </location>
</feature>
<dbReference type="AlphaFoldDB" id="A0A2V2XPL1"/>
<accession>A0A2V2XPL1</accession>
<proteinExistence type="predicted"/>
<feature type="signal peptide" evidence="2">
    <location>
        <begin position="1"/>
        <end position="28"/>
    </location>
</feature>
<name>A0A2V2XPL1_TRYCR</name>